<evidence type="ECO:0000313" key="2">
    <source>
        <dbReference type="EMBL" id="MBB5635172.1"/>
    </source>
</evidence>
<comment type="caution">
    <text evidence="2">The sequence shown here is derived from an EMBL/GenBank/DDBJ whole genome shotgun (WGS) entry which is preliminary data.</text>
</comment>
<dbReference type="AlphaFoldDB" id="A0A7W8ZJI9"/>
<gene>
    <name evidence="2" type="ORF">HDE68_001057</name>
</gene>
<dbReference type="Proteomes" id="UP000537204">
    <property type="component" value="Unassembled WGS sequence"/>
</dbReference>
<reference evidence="2 3" key="1">
    <citation type="submission" date="2020-08" db="EMBL/GenBank/DDBJ databases">
        <title>Genomic Encyclopedia of Type Strains, Phase IV (KMG-V): Genome sequencing to study the core and pangenomes of soil and plant-associated prokaryotes.</title>
        <authorList>
            <person name="Whitman W."/>
        </authorList>
    </citation>
    <scope>NUCLEOTIDE SEQUENCE [LARGE SCALE GENOMIC DNA]</scope>
    <source>
        <strain evidence="2 3">S3M1</strain>
    </source>
</reference>
<feature type="region of interest" description="Disordered" evidence="1">
    <location>
        <begin position="87"/>
        <end position="111"/>
    </location>
</feature>
<evidence type="ECO:0000256" key="1">
    <source>
        <dbReference type="SAM" id="MobiDB-lite"/>
    </source>
</evidence>
<organism evidence="2 3">
    <name type="scientific">Pedobacter cryoconitis</name>
    <dbReference type="NCBI Taxonomy" id="188932"/>
    <lineage>
        <taxon>Bacteria</taxon>
        <taxon>Pseudomonadati</taxon>
        <taxon>Bacteroidota</taxon>
        <taxon>Sphingobacteriia</taxon>
        <taxon>Sphingobacteriales</taxon>
        <taxon>Sphingobacteriaceae</taxon>
        <taxon>Pedobacter</taxon>
    </lineage>
</organism>
<accession>A0A7W8ZJI9</accession>
<sequence length="111" mass="11694">MATTYPYTQSSPLVNSITATTVVSLSNGMQVAQIAFTTAAGQLGQITLSPVQPTAENVEFKAGTQTLKIKKATFSAAFGFDPGQVTVEGDATDQNGKNDTDFQKQIASWSN</sequence>
<protein>
    <submittedName>
        <fullName evidence="2">Uncharacterized protein</fullName>
    </submittedName>
</protein>
<dbReference type="RefSeq" id="WP_183879576.1">
    <property type="nucleotide sequence ID" value="NZ_JACHCD010000002.1"/>
</dbReference>
<proteinExistence type="predicted"/>
<dbReference type="EMBL" id="JACHCE010000001">
    <property type="protein sequence ID" value="MBB5635172.1"/>
    <property type="molecule type" value="Genomic_DNA"/>
</dbReference>
<evidence type="ECO:0000313" key="3">
    <source>
        <dbReference type="Proteomes" id="UP000537204"/>
    </source>
</evidence>
<name>A0A7W8ZJI9_9SPHI</name>